<evidence type="ECO:0000259" key="1">
    <source>
        <dbReference type="Pfam" id="PF14420"/>
    </source>
</evidence>
<dbReference type="Pfam" id="PF14420">
    <property type="entry name" value="Clr5"/>
    <property type="match status" value="1"/>
</dbReference>
<dbReference type="PANTHER" id="PTHR38788">
    <property type="entry name" value="CLR5 DOMAIN-CONTAINING PROTEIN"/>
    <property type="match status" value="1"/>
</dbReference>
<reference evidence="2" key="1">
    <citation type="journal article" date="2021" name="Nat. Commun.">
        <title>Genetic determinants of endophytism in the Arabidopsis root mycobiome.</title>
        <authorList>
            <person name="Mesny F."/>
            <person name="Miyauchi S."/>
            <person name="Thiergart T."/>
            <person name="Pickel B."/>
            <person name="Atanasova L."/>
            <person name="Karlsson M."/>
            <person name="Huettel B."/>
            <person name="Barry K.W."/>
            <person name="Haridas S."/>
            <person name="Chen C."/>
            <person name="Bauer D."/>
            <person name="Andreopoulos W."/>
            <person name="Pangilinan J."/>
            <person name="LaButti K."/>
            <person name="Riley R."/>
            <person name="Lipzen A."/>
            <person name="Clum A."/>
            <person name="Drula E."/>
            <person name="Henrissat B."/>
            <person name="Kohler A."/>
            <person name="Grigoriev I.V."/>
            <person name="Martin F.M."/>
            <person name="Hacquard S."/>
        </authorList>
    </citation>
    <scope>NUCLEOTIDE SEQUENCE</scope>
    <source>
        <strain evidence="2">MPI-CAGE-AT-0021</strain>
    </source>
</reference>
<name>A0A9P9EMX1_9HYPO</name>
<proteinExistence type="predicted"/>
<dbReference type="InterPro" id="IPR025676">
    <property type="entry name" value="Clr5_dom"/>
</dbReference>
<dbReference type="Proteomes" id="UP000717696">
    <property type="component" value="Unassembled WGS sequence"/>
</dbReference>
<accession>A0A9P9EMX1</accession>
<dbReference type="OrthoDB" id="5308957at2759"/>
<dbReference type="AlphaFoldDB" id="A0A9P9EMX1"/>
<feature type="domain" description="Clr5" evidence="1">
    <location>
        <begin position="10"/>
        <end position="62"/>
    </location>
</feature>
<gene>
    <name evidence="2" type="ORF">B0J13DRAFT_676741</name>
</gene>
<protein>
    <submittedName>
        <fullName evidence="2">Clr5 domain-containing protein</fullName>
    </submittedName>
</protein>
<evidence type="ECO:0000313" key="2">
    <source>
        <dbReference type="EMBL" id="KAH7140392.1"/>
    </source>
</evidence>
<comment type="caution">
    <text evidence="2">The sequence shown here is derived from an EMBL/GenBank/DDBJ whole genome shotgun (WGS) entry which is preliminary data.</text>
</comment>
<dbReference type="PANTHER" id="PTHR38788:SF3">
    <property type="entry name" value="CLR5 DOMAIN-CONTAINING PROTEIN"/>
    <property type="match status" value="1"/>
</dbReference>
<evidence type="ECO:0000313" key="3">
    <source>
        <dbReference type="Proteomes" id="UP000717696"/>
    </source>
</evidence>
<organism evidence="2 3">
    <name type="scientific">Dactylonectria estremocensis</name>
    <dbReference type="NCBI Taxonomy" id="1079267"/>
    <lineage>
        <taxon>Eukaryota</taxon>
        <taxon>Fungi</taxon>
        <taxon>Dikarya</taxon>
        <taxon>Ascomycota</taxon>
        <taxon>Pezizomycotina</taxon>
        <taxon>Sordariomycetes</taxon>
        <taxon>Hypocreomycetidae</taxon>
        <taxon>Hypocreales</taxon>
        <taxon>Nectriaceae</taxon>
        <taxon>Dactylonectria</taxon>
    </lineage>
</organism>
<sequence length="428" mass="49808">MNMSTNAYREDQWDVLRPHITRLYFDESRPLRDVVQTIRDKYGFDATPRMYKYRLQKWGLDKKFKEKEVAQMVLLKQQRDAAGKKTKFLIQGKTIDWDLVERYLHRRPDLQTRIRAGMIAMGDTIPGLVCRSPSPDRVRHASPVLQHSDEMLRLLKGYYESTFGLDTASRRSSVSASTDLAISIRCFRQLDQARIMITSENMKVGFGFLNKSLDDLRHLVRMQDPTLLFYLFDVALAFDPSHRELARAVLRHTHDIVIVTLGHSHPLVRLLRRLSHLQGEDRYDVIVTILEGVVGTFKQFGSNDRVLKRLNCHYFLLLDYLGLYGKRANPSFPEMDANSIDDVGVAYLARFVDRLISNEDPEEAELKLAMVLTWVQAPVNLQHPSWPELQLSYYRLRLHTHLARGQWDESSRWFEKLLAHSGKYSLTC</sequence>
<dbReference type="EMBL" id="JAGMUU010000013">
    <property type="protein sequence ID" value="KAH7140392.1"/>
    <property type="molecule type" value="Genomic_DNA"/>
</dbReference>
<keyword evidence="3" id="KW-1185">Reference proteome</keyword>